<keyword evidence="8 12" id="KW-0496">Mitochondrion</keyword>
<evidence type="ECO:0000256" key="6">
    <source>
        <dbReference type="ARBA" id="ARBA00022490"/>
    </source>
</evidence>
<dbReference type="GO" id="GO:0051457">
    <property type="term" value="P:maintenance of protein location in nucleus"/>
    <property type="evidence" value="ECO:0007669"/>
    <property type="project" value="TreeGrafter"/>
</dbReference>
<reference evidence="15" key="1">
    <citation type="journal article" date="2019" name="bioRxiv">
        <title>The Genome of the Zebra Mussel, Dreissena polymorpha: A Resource for Invasive Species Research.</title>
        <authorList>
            <person name="McCartney M.A."/>
            <person name="Auch B."/>
            <person name="Kono T."/>
            <person name="Mallez S."/>
            <person name="Zhang Y."/>
            <person name="Obille A."/>
            <person name="Becker A."/>
            <person name="Abrahante J.E."/>
            <person name="Garbe J."/>
            <person name="Badalamenti J.P."/>
            <person name="Herman A."/>
            <person name="Mangelson H."/>
            <person name="Liachko I."/>
            <person name="Sullivan S."/>
            <person name="Sone E.D."/>
            <person name="Koren S."/>
            <person name="Silverstein K.A.T."/>
            <person name="Beckman K.B."/>
            <person name="Gohl D.M."/>
        </authorList>
    </citation>
    <scope>NUCLEOTIDE SEQUENCE</scope>
    <source>
        <strain evidence="15">Duluth1</strain>
        <tissue evidence="15">Whole animal</tissue>
    </source>
</reference>
<evidence type="ECO:0000256" key="11">
    <source>
        <dbReference type="ARBA" id="ARBA00023273"/>
    </source>
</evidence>
<evidence type="ECO:0000256" key="2">
    <source>
        <dbReference type="ARBA" id="ARBA00004123"/>
    </source>
</evidence>
<dbReference type="Gene3D" id="1.20.1520.10">
    <property type="entry name" value="ADP-ribosylation factor-like 2-binding protein, domain"/>
    <property type="match status" value="1"/>
</dbReference>
<evidence type="ECO:0000259" key="14">
    <source>
        <dbReference type="Pfam" id="PF11527"/>
    </source>
</evidence>
<evidence type="ECO:0000256" key="9">
    <source>
        <dbReference type="ARBA" id="ARBA00023212"/>
    </source>
</evidence>
<evidence type="ECO:0000256" key="1">
    <source>
        <dbReference type="ARBA" id="ARBA00004120"/>
    </source>
</evidence>
<dbReference type="InterPro" id="IPR038849">
    <property type="entry name" value="ARL2BP"/>
</dbReference>
<keyword evidence="7 12" id="KW-0969">Cilium</keyword>
<keyword evidence="10 12" id="KW-0539">Nucleus</keyword>
<gene>
    <name evidence="15" type="ORF">DPMN_180347</name>
</gene>
<evidence type="ECO:0000256" key="13">
    <source>
        <dbReference type="SAM" id="MobiDB-lite"/>
    </source>
</evidence>
<comment type="caution">
    <text evidence="15">The sequence shown here is derived from an EMBL/GenBank/DDBJ whole genome shotgun (WGS) entry which is preliminary data.</text>
</comment>
<keyword evidence="11 12" id="KW-0966">Cell projection</keyword>
<feature type="domain" description="BART" evidence="14">
    <location>
        <begin position="44"/>
        <end position="80"/>
    </location>
</feature>
<feature type="region of interest" description="Disordered" evidence="13">
    <location>
        <begin position="1"/>
        <end position="22"/>
    </location>
</feature>
<evidence type="ECO:0000256" key="10">
    <source>
        <dbReference type="ARBA" id="ARBA00023242"/>
    </source>
</evidence>
<evidence type="ECO:0000313" key="16">
    <source>
        <dbReference type="Proteomes" id="UP000828390"/>
    </source>
</evidence>
<dbReference type="Proteomes" id="UP000828390">
    <property type="component" value="Unassembled WGS sequence"/>
</dbReference>
<dbReference type="AlphaFoldDB" id="A0A9D4EHY7"/>
<dbReference type="InterPro" id="IPR023379">
    <property type="entry name" value="BART_dom"/>
</dbReference>
<dbReference type="InterPro" id="IPR042541">
    <property type="entry name" value="BART_sf"/>
</dbReference>
<evidence type="ECO:0000313" key="15">
    <source>
        <dbReference type="EMBL" id="KAH3778871.1"/>
    </source>
</evidence>
<dbReference type="PANTHER" id="PTHR15487">
    <property type="entry name" value="ADP-RIBOSYLATION FACTOR-LIKE PROTEIN 2-BINDING PROTEIN"/>
    <property type="match status" value="1"/>
</dbReference>
<dbReference type="GO" id="GO:0005634">
    <property type="term" value="C:nucleus"/>
    <property type="evidence" value="ECO:0007669"/>
    <property type="project" value="UniProtKB-SubCell"/>
</dbReference>
<comment type="function">
    <text evidence="12">Plays a role as an effector of the ADP-ribosylation factor-like protein 2, ARL2.</text>
</comment>
<sequence length="81" mass="9179">MASNVGEGDSNANKNDAMDTEDLGLFGDEEDLAMSNSSITDTKFDLVIGNIEDIVMEEEFQTMQHNFLEKYYNELMDTEEK</sequence>
<keyword evidence="16" id="KW-1185">Reference proteome</keyword>
<dbReference type="GO" id="GO:0005758">
    <property type="term" value="C:mitochondrial intermembrane space"/>
    <property type="evidence" value="ECO:0007669"/>
    <property type="project" value="UniProtKB-SubCell"/>
</dbReference>
<dbReference type="Pfam" id="PF11527">
    <property type="entry name" value="ARL2_Bind_BART"/>
    <property type="match status" value="1"/>
</dbReference>
<comment type="subcellular location">
    <subcellularLocation>
        <location evidence="1 12">Cytoplasm</location>
        <location evidence="1 12">Cytoskeleton</location>
        <location evidence="1 12">Cilium basal body</location>
    </subcellularLocation>
    <subcellularLocation>
        <location evidence="3 12">Cytoplasm</location>
        <location evidence="3 12">Cytoskeleton</location>
        <location evidence="3 12">Microtubule organizing center</location>
        <location evidence="3 12">Centrosome</location>
    </subcellularLocation>
    <subcellularLocation>
        <location evidence="12">Cytoplasm</location>
    </subcellularLocation>
    <subcellularLocation>
        <location evidence="2 12">Nucleus</location>
    </subcellularLocation>
    <subcellularLocation>
        <location evidence="12">Mitochondrion intermembrane space</location>
    </subcellularLocation>
</comment>
<dbReference type="PANTHER" id="PTHR15487:SF4">
    <property type="entry name" value="ADP-RIBOSYLATION FACTOR-LIKE PROTEIN 2-BINDING PROTEIN"/>
    <property type="match status" value="1"/>
</dbReference>
<organism evidence="15 16">
    <name type="scientific">Dreissena polymorpha</name>
    <name type="common">Zebra mussel</name>
    <name type="synonym">Mytilus polymorpha</name>
    <dbReference type="NCBI Taxonomy" id="45954"/>
    <lineage>
        <taxon>Eukaryota</taxon>
        <taxon>Metazoa</taxon>
        <taxon>Spiralia</taxon>
        <taxon>Lophotrochozoa</taxon>
        <taxon>Mollusca</taxon>
        <taxon>Bivalvia</taxon>
        <taxon>Autobranchia</taxon>
        <taxon>Heteroconchia</taxon>
        <taxon>Euheterodonta</taxon>
        <taxon>Imparidentia</taxon>
        <taxon>Neoheterodontei</taxon>
        <taxon>Myida</taxon>
        <taxon>Dreissenoidea</taxon>
        <taxon>Dreissenidae</taxon>
        <taxon>Dreissena</taxon>
    </lineage>
</organism>
<evidence type="ECO:0000256" key="3">
    <source>
        <dbReference type="ARBA" id="ARBA00004300"/>
    </source>
</evidence>
<evidence type="ECO:0000256" key="12">
    <source>
        <dbReference type="RuleBase" id="RU367099"/>
    </source>
</evidence>
<accession>A0A9D4EHY7</accession>
<keyword evidence="6 12" id="KW-0963">Cytoplasm</keyword>
<dbReference type="EMBL" id="JAIWYP010000009">
    <property type="protein sequence ID" value="KAH3778871.1"/>
    <property type="molecule type" value="Genomic_DNA"/>
</dbReference>
<keyword evidence="9 12" id="KW-0206">Cytoskeleton</keyword>
<evidence type="ECO:0000256" key="8">
    <source>
        <dbReference type="ARBA" id="ARBA00023128"/>
    </source>
</evidence>
<name>A0A9D4EHY7_DREPO</name>
<evidence type="ECO:0000256" key="7">
    <source>
        <dbReference type="ARBA" id="ARBA00023069"/>
    </source>
</evidence>
<dbReference type="GO" id="GO:0005813">
    <property type="term" value="C:centrosome"/>
    <property type="evidence" value="ECO:0007669"/>
    <property type="project" value="UniProtKB-SubCell"/>
</dbReference>
<dbReference type="GO" id="GO:0005929">
    <property type="term" value="C:cilium"/>
    <property type="evidence" value="ECO:0007669"/>
    <property type="project" value="UniProtKB-UniRule"/>
</dbReference>
<protein>
    <recommendedName>
        <fullName evidence="5 12">ADP-ribosylation factor-like protein 2-binding protein</fullName>
        <shortName evidence="12">ARF-like 2-binding protein</shortName>
    </recommendedName>
</protein>
<evidence type="ECO:0000256" key="4">
    <source>
        <dbReference type="ARBA" id="ARBA00009880"/>
    </source>
</evidence>
<comment type="similarity">
    <text evidence="4 12">Belongs to the ARL2BP family.</text>
</comment>
<evidence type="ECO:0000256" key="5">
    <source>
        <dbReference type="ARBA" id="ARBA00014849"/>
    </source>
</evidence>
<reference evidence="15" key="2">
    <citation type="submission" date="2020-11" db="EMBL/GenBank/DDBJ databases">
        <authorList>
            <person name="McCartney M.A."/>
            <person name="Auch B."/>
            <person name="Kono T."/>
            <person name="Mallez S."/>
            <person name="Becker A."/>
            <person name="Gohl D.M."/>
            <person name="Silverstein K.A.T."/>
            <person name="Koren S."/>
            <person name="Bechman K.B."/>
            <person name="Herman A."/>
            <person name="Abrahante J.E."/>
            <person name="Garbe J."/>
        </authorList>
    </citation>
    <scope>NUCLEOTIDE SEQUENCE</scope>
    <source>
        <strain evidence="15">Duluth1</strain>
        <tissue evidence="15">Whole animal</tissue>
    </source>
</reference>
<proteinExistence type="inferred from homology"/>